<reference evidence="1 2" key="2">
    <citation type="journal article" date="2021" name="AMB Express">
        <title>Isolation and characterisation of Methylocystis spp. for poly-3-hydroxybutyrate production using waste methane feedstocks.</title>
        <authorList>
            <person name="Rumah B.L."/>
            <person name="Stead C.E."/>
            <person name="Claxton Stevens B.H."/>
            <person name="Minton N.P."/>
            <person name="Grosse-Honebrink A."/>
            <person name="Zhang Y."/>
        </authorList>
    </citation>
    <scope>NUCLEOTIDE SEQUENCE [LARGE SCALE GENOMIC DNA]</scope>
    <source>
        <strain evidence="1 2">BRCS1</strain>
    </source>
</reference>
<organism evidence="1 2">
    <name type="scientific">Methylocystis rosea</name>
    <dbReference type="NCBI Taxonomy" id="173366"/>
    <lineage>
        <taxon>Bacteria</taxon>
        <taxon>Pseudomonadati</taxon>
        <taxon>Pseudomonadota</taxon>
        <taxon>Alphaproteobacteria</taxon>
        <taxon>Hyphomicrobiales</taxon>
        <taxon>Methylocystaceae</taxon>
        <taxon>Methylocystis</taxon>
    </lineage>
</organism>
<name>A0ABX6EE42_9HYPH</name>
<sequence length="182" mass="20596">MTDPPASAIEVIDFWREAGPDLWFAKNAEFDQRFRDRFLDLHDVAARGGLWHWLETSAGALALVLLLDQFPRNAFRNAPRMYATDGLAREIAAKAIEAGFDLEVEPQLQGFFYLPFGHSESFSDQERSVTLASRLGGPFLAHAEGHCDIVRRFGRFPHRNPILGRESTEEERRFLEDGGYAG</sequence>
<reference evidence="2" key="1">
    <citation type="submission" date="2019-09" db="EMBL/GenBank/DDBJ databases">
        <title>Isolation and complete genome sequencing of Methylocystis species.</title>
        <authorList>
            <person name="Rumah B.L."/>
            <person name="Stead C.E."/>
            <person name="Stevens B.C."/>
            <person name="Minton N.P."/>
            <person name="Grosse-Honebrink A."/>
            <person name="Zhang Y."/>
        </authorList>
    </citation>
    <scope>NUCLEOTIDE SEQUENCE [LARGE SCALE GENOMIC DNA]</scope>
    <source>
        <strain evidence="2">BRCS1</strain>
    </source>
</reference>
<proteinExistence type="predicted"/>
<evidence type="ECO:0000313" key="2">
    <source>
        <dbReference type="Proteomes" id="UP000424673"/>
    </source>
</evidence>
<accession>A0ABX6EE42</accession>
<gene>
    <name evidence="1" type="ORF">F7D13_01045</name>
</gene>
<evidence type="ECO:0000313" key="1">
    <source>
        <dbReference type="EMBL" id="QGM92724.1"/>
    </source>
</evidence>
<dbReference type="RefSeq" id="WP_154450683.1">
    <property type="nucleotide sequence ID" value="NZ_CP044328.1"/>
</dbReference>
<dbReference type="InterPro" id="IPR010323">
    <property type="entry name" value="DUF924"/>
</dbReference>
<keyword evidence="2" id="KW-1185">Reference proteome</keyword>
<dbReference type="Pfam" id="PF06041">
    <property type="entry name" value="DUF924"/>
    <property type="match status" value="1"/>
</dbReference>
<dbReference type="SUPFAM" id="SSF48452">
    <property type="entry name" value="TPR-like"/>
    <property type="match status" value="1"/>
</dbReference>
<dbReference type="Gene3D" id="1.25.40.10">
    <property type="entry name" value="Tetratricopeptide repeat domain"/>
    <property type="match status" value="1"/>
</dbReference>
<protein>
    <submittedName>
        <fullName evidence="1">DUF924 family protein</fullName>
    </submittedName>
</protein>
<dbReference type="Proteomes" id="UP000424673">
    <property type="component" value="Chromosome"/>
</dbReference>
<dbReference type="InterPro" id="IPR011990">
    <property type="entry name" value="TPR-like_helical_dom_sf"/>
</dbReference>
<dbReference type="Gene3D" id="1.20.58.320">
    <property type="entry name" value="TPR-like"/>
    <property type="match status" value="1"/>
</dbReference>
<dbReference type="EMBL" id="CP044328">
    <property type="protein sequence ID" value="QGM92724.1"/>
    <property type="molecule type" value="Genomic_DNA"/>
</dbReference>